<evidence type="ECO:0008006" key="3">
    <source>
        <dbReference type="Google" id="ProtNLM"/>
    </source>
</evidence>
<feature type="signal peptide" evidence="1">
    <location>
        <begin position="1"/>
        <end position="25"/>
    </location>
</feature>
<evidence type="ECO:0000256" key="1">
    <source>
        <dbReference type="SAM" id="SignalP"/>
    </source>
</evidence>
<feature type="chain" id="PRO_5038402663" description="DUF3829 domain-containing protein" evidence="1">
    <location>
        <begin position="26"/>
        <end position="300"/>
    </location>
</feature>
<accession>A0A6N3D0M7</accession>
<keyword evidence="1" id="KW-0732">Signal</keyword>
<reference evidence="2" key="1">
    <citation type="submission" date="2019-11" db="EMBL/GenBank/DDBJ databases">
        <authorList>
            <person name="Feng L."/>
        </authorList>
    </citation>
    <scope>NUCLEOTIDE SEQUENCE</scope>
    <source>
        <strain evidence="2">VdisparLFYP95</strain>
    </source>
</reference>
<gene>
    <name evidence="2" type="ORF">VDLFYP95_01786</name>
</gene>
<dbReference type="InterPro" id="IPR024291">
    <property type="entry name" value="DUF3829"/>
</dbReference>
<proteinExistence type="predicted"/>
<evidence type="ECO:0000313" key="2">
    <source>
        <dbReference type="EMBL" id="VYU20878.1"/>
    </source>
</evidence>
<protein>
    <recommendedName>
        <fullName evidence="3">DUF3829 domain-containing protein</fullName>
    </recommendedName>
</protein>
<dbReference type="AlphaFoldDB" id="A0A6N3D0M7"/>
<dbReference type="EMBL" id="CACRUF010000044">
    <property type="protein sequence ID" value="VYU20878.1"/>
    <property type="molecule type" value="Genomic_DNA"/>
</dbReference>
<dbReference type="Pfam" id="PF12889">
    <property type="entry name" value="DUF3829"/>
    <property type="match status" value="1"/>
</dbReference>
<dbReference type="PROSITE" id="PS51257">
    <property type="entry name" value="PROKAR_LIPOPROTEIN"/>
    <property type="match status" value="1"/>
</dbReference>
<organism evidence="2">
    <name type="scientific">Veillonella dispar</name>
    <dbReference type="NCBI Taxonomy" id="39778"/>
    <lineage>
        <taxon>Bacteria</taxon>
        <taxon>Bacillati</taxon>
        <taxon>Bacillota</taxon>
        <taxon>Negativicutes</taxon>
        <taxon>Veillonellales</taxon>
        <taxon>Veillonellaceae</taxon>
        <taxon>Veillonella</taxon>
    </lineage>
</organism>
<name>A0A6N3D0M7_9FIRM</name>
<dbReference type="RefSeq" id="WP_156719862.1">
    <property type="nucleotide sequence ID" value="NZ_CACRUF010000044.1"/>
</dbReference>
<sequence length="300" mass="34123">MKPLGKRIAMAVLCAATLTSPLLLSGCSMSELWQGTEQSRKEIAQRSEQDQVQLFNQYVKAISRFNRMAVMFDYANRPTLNELKAGQHLTVFNAPNFKQLQKELEEAKQAGVPYDEMKEPLDKLLSKLNEITPVAEELDAYYKSKGYTTDNYAKEQQLGPKYVQLYEQFIPIYADFDNLMHKINTDRLQQRLQQLRDAGKKNAAAVQEVSLRLTAVLEKLDSEKEPDVNAINQELQAIGDLANGISSPKYDPVKTSVNSTIGAIRTYMGSKQDNDYKHMVEAYNRYISNMNTTNMNELDQ</sequence>